<evidence type="ECO:0000256" key="1">
    <source>
        <dbReference type="ARBA" id="ARBA00004167"/>
    </source>
</evidence>
<keyword evidence="6 13" id="KW-0812">Transmembrane</keyword>
<evidence type="ECO:0000256" key="10">
    <source>
        <dbReference type="ARBA" id="ARBA00022989"/>
    </source>
</evidence>
<evidence type="ECO:0000259" key="14">
    <source>
        <dbReference type="Pfam" id="PF00905"/>
    </source>
</evidence>
<evidence type="ECO:0000256" key="3">
    <source>
        <dbReference type="ARBA" id="ARBA00022475"/>
    </source>
</evidence>
<dbReference type="Gene3D" id="3.90.1310.10">
    <property type="entry name" value="Penicillin-binding protein 2a (Domain 2)"/>
    <property type="match status" value="1"/>
</dbReference>
<keyword evidence="9" id="KW-0573">Peptidoglycan synthesis</keyword>
<feature type="domain" description="Penicillin-binding protein transpeptidase" evidence="14">
    <location>
        <begin position="263"/>
        <end position="489"/>
    </location>
</feature>
<dbReference type="GO" id="GO:0005886">
    <property type="term" value="C:plasma membrane"/>
    <property type="evidence" value="ECO:0007669"/>
    <property type="project" value="UniProtKB-SubCell"/>
</dbReference>
<dbReference type="GO" id="GO:0009002">
    <property type="term" value="F:serine-type D-Ala-D-Ala carboxypeptidase activity"/>
    <property type="evidence" value="ECO:0007669"/>
    <property type="project" value="InterPro"/>
</dbReference>
<evidence type="ECO:0000313" key="16">
    <source>
        <dbReference type="EMBL" id="SVB27848.1"/>
    </source>
</evidence>
<organism evidence="16">
    <name type="scientific">marine metagenome</name>
    <dbReference type="NCBI Taxonomy" id="408172"/>
    <lineage>
        <taxon>unclassified sequences</taxon>
        <taxon>metagenomes</taxon>
        <taxon>ecological metagenomes</taxon>
    </lineage>
</organism>
<dbReference type="SUPFAM" id="SSF56519">
    <property type="entry name" value="Penicillin binding protein dimerisation domain"/>
    <property type="match status" value="1"/>
</dbReference>
<dbReference type="Pfam" id="PF00905">
    <property type="entry name" value="Transpeptidase"/>
    <property type="match status" value="1"/>
</dbReference>
<dbReference type="NCBIfam" id="TIGR03423">
    <property type="entry name" value="pbp2_mrdA"/>
    <property type="match status" value="1"/>
</dbReference>
<dbReference type="EMBL" id="UINC01035440">
    <property type="protein sequence ID" value="SVB27848.1"/>
    <property type="molecule type" value="Genomic_DNA"/>
</dbReference>
<evidence type="ECO:0000256" key="5">
    <source>
        <dbReference type="ARBA" id="ARBA00022670"/>
    </source>
</evidence>
<dbReference type="GO" id="GO:0008360">
    <property type="term" value="P:regulation of cell shape"/>
    <property type="evidence" value="ECO:0007669"/>
    <property type="project" value="UniProtKB-KW"/>
</dbReference>
<evidence type="ECO:0000256" key="11">
    <source>
        <dbReference type="ARBA" id="ARBA00023136"/>
    </source>
</evidence>
<dbReference type="InterPro" id="IPR036138">
    <property type="entry name" value="PBP_dimer_sf"/>
</dbReference>
<evidence type="ECO:0000256" key="9">
    <source>
        <dbReference type="ARBA" id="ARBA00022984"/>
    </source>
</evidence>
<dbReference type="GO" id="GO:0009252">
    <property type="term" value="P:peptidoglycan biosynthetic process"/>
    <property type="evidence" value="ECO:0007669"/>
    <property type="project" value="UniProtKB-KW"/>
</dbReference>
<evidence type="ECO:0000256" key="7">
    <source>
        <dbReference type="ARBA" id="ARBA00022801"/>
    </source>
</evidence>
<keyword evidence="12" id="KW-0961">Cell wall biogenesis/degradation</keyword>
<keyword evidence="11 13" id="KW-0472">Membrane</keyword>
<dbReference type="PANTHER" id="PTHR30627:SF2">
    <property type="entry name" value="PEPTIDOGLYCAN D,D-TRANSPEPTIDASE MRDA"/>
    <property type="match status" value="1"/>
</dbReference>
<dbReference type="GO" id="GO:0008658">
    <property type="term" value="F:penicillin binding"/>
    <property type="evidence" value="ECO:0007669"/>
    <property type="project" value="InterPro"/>
</dbReference>
<protein>
    <recommendedName>
        <fullName evidence="17">Penicillin-binding protein 2</fullName>
    </recommendedName>
</protein>
<keyword evidence="8" id="KW-0133">Cell shape</keyword>
<dbReference type="InterPro" id="IPR001460">
    <property type="entry name" value="PCN-bd_Tpept"/>
</dbReference>
<feature type="domain" description="Penicillin-binding protein dimerisation" evidence="15">
    <location>
        <begin position="61"/>
        <end position="230"/>
    </location>
</feature>
<evidence type="ECO:0000256" key="2">
    <source>
        <dbReference type="ARBA" id="ARBA00004236"/>
    </source>
</evidence>
<comment type="subcellular location">
    <subcellularLocation>
        <location evidence="2">Cell membrane</location>
    </subcellularLocation>
    <subcellularLocation>
        <location evidence="1">Membrane</location>
        <topology evidence="1">Single-pass membrane protein</topology>
    </subcellularLocation>
</comment>
<evidence type="ECO:0000259" key="15">
    <source>
        <dbReference type="Pfam" id="PF03717"/>
    </source>
</evidence>
<dbReference type="SUPFAM" id="SSF56601">
    <property type="entry name" value="beta-lactamase/transpeptidase-like"/>
    <property type="match status" value="1"/>
</dbReference>
<dbReference type="Pfam" id="PF03717">
    <property type="entry name" value="PBP_dimer"/>
    <property type="match status" value="1"/>
</dbReference>
<dbReference type="PANTHER" id="PTHR30627">
    <property type="entry name" value="PEPTIDOGLYCAN D,D-TRANSPEPTIDASE"/>
    <property type="match status" value="1"/>
</dbReference>
<accession>A0A382CNP9</accession>
<dbReference type="Gene3D" id="3.40.710.10">
    <property type="entry name" value="DD-peptidase/beta-lactamase superfamily"/>
    <property type="match status" value="1"/>
</dbReference>
<evidence type="ECO:0000256" key="8">
    <source>
        <dbReference type="ARBA" id="ARBA00022960"/>
    </source>
</evidence>
<dbReference type="GO" id="GO:0071972">
    <property type="term" value="F:peptidoglycan L,D-transpeptidase activity"/>
    <property type="evidence" value="ECO:0007669"/>
    <property type="project" value="TreeGrafter"/>
</dbReference>
<sequence>MFYSENKKQYSVLNRRTFFLYLLKLSFFSAVGWRLYDIQIADSKKYKTLSKNNQIDFEIIFPLRGEIFDRNNILLATNKKVFDLYVIPEKTKSISSTLNNLSRYIQIDFSKRRKIIELSKIIKKFEKIKIAENIDWRVLEKIEANKYNLQGVITEQDYIRIYPQKEFFSHIVGYLSKPNQKELSLPFISKMPNLDIGKEGIEKSFNPVLVGQAGQREIEVNSYGRVIREISRKESKKGKQIILTVDSRIQEFALNILKSHRAGSIVVMNVENGEILCMASMPTYDANKIITKPNKEYWDKLLNNKLSPLTFRSTQGLYAPGSTFKMIVAIAALKHGIINKETTTFCNGKIEFGDRLYHCWKNNGHGNMNIINGIKESCDVFFYELAKKLGIDRIAEVAFDFGLGQIYDFELNNQKKGIVPSKKWKKETMHESWYAGETLITGIGQGFVLANPLQLAVMTSTIASKEKRITPTLTFRETNNFKSNEKYKNQIEIIQK</sequence>
<keyword evidence="5" id="KW-0645">Protease</keyword>
<proteinExistence type="predicted"/>
<evidence type="ECO:0000256" key="12">
    <source>
        <dbReference type="ARBA" id="ARBA00023316"/>
    </source>
</evidence>
<feature type="non-terminal residue" evidence="16">
    <location>
        <position position="496"/>
    </location>
</feature>
<evidence type="ECO:0008006" key="17">
    <source>
        <dbReference type="Google" id="ProtNLM"/>
    </source>
</evidence>
<keyword evidence="7" id="KW-0378">Hydrolase</keyword>
<gene>
    <name evidence="16" type="ORF">METZ01_LOCUS180702</name>
</gene>
<keyword evidence="10 13" id="KW-1133">Transmembrane helix</keyword>
<dbReference type="InterPro" id="IPR012338">
    <property type="entry name" value="Beta-lactam/transpept-like"/>
</dbReference>
<name>A0A382CNP9_9ZZZZ</name>
<evidence type="ECO:0000256" key="13">
    <source>
        <dbReference type="SAM" id="Phobius"/>
    </source>
</evidence>
<evidence type="ECO:0000256" key="6">
    <source>
        <dbReference type="ARBA" id="ARBA00022692"/>
    </source>
</evidence>
<dbReference type="AlphaFoldDB" id="A0A382CNP9"/>
<dbReference type="InterPro" id="IPR050515">
    <property type="entry name" value="Beta-lactam/transpept"/>
</dbReference>
<dbReference type="GO" id="GO:0006508">
    <property type="term" value="P:proteolysis"/>
    <property type="evidence" value="ECO:0007669"/>
    <property type="project" value="UniProtKB-KW"/>
</dbReference>
<evidence type="ECO:0000256" key="4">
    <source>
        <dbReference type="ARBA" id="ARBA00022519"/>
    </source>
</evidence>
<dbReference type="GO" id="GO:0071555">
    <property type="term" value="P:cell wall organization"/>
    <property type="evidence" value="ECO:0007669"/>
    <property type="project" value="UniProtKB-KW"/>
</dbReference>
<feature type="transmembrane region" description="Helical" evidence="13">
    <location>
        <begin position="18"/>
        <end position="36"/>
    </location>
</feature>
<reference evidence="16" key="1">
    <citation type="submission" date="2018-05" db="EMBL/GenBank/DDBJ databases">
        <authorList>
            <person name="Lanie J.A."/>
            <person name="Ng W.-L."/>
            <person name="Kazmierczak K.M."/>
            <person name="Andrzejewski T.M."/>
            <person name="Davidsen T.M."/>
            <person name="Wayne K.J."/>
            <person name="Tettelin H."/>
            <person name="Glass J.I."/>
            <person name="Rusch D."/>
            <person name="Podicherti R."/>
            <person name="Tsui H.-C.T."/>
            <person name="Winkler M.E."/>
        </authorList>
    </citation>
    <scope>NUCLEOTIDE SEQUENCE</scope>
</reference>
<dbReference type="InterPro" id="IPR005311">
    <property type="entry name" value="PBP_dimer"/>
</dbReference>
<dbReference type="InterPro" id="IPR017790">
    <property type="entry name" value="Penicillin-binding_protein_2"/>
</dbReference>
<keyword evidence="4" id="KW-0997">Cell inner membrane</keyword>
<keyword evidence="3" id="KW-1003">Cell membrane</keyword>